<reference evidence="2" key="1">
    <citation type="journal article" date="2023" name="Commun. Biol.">
        <title>Genome analysis of Parmales, the sister group of diatoms, reveals the evolutionary specialization of diatoms from phago-mixotrophs to photoautotrophs.</title>
        <authorList>
            <person name="Ban H."/>
            <person name="Sato S."/>
            <person name="Yoshikawa S."/>
            <person name="Yamada K."/>
            <person name="Nakamura Y."/>
            <person name="Ichinomiya M."/>
            <person name="Sato N."/>
            <person name="Blanc-Mathieu R."/>
            <person name="Endo H."/>
            <person name="Kuwata A."/>
            <person name="Ogata H."/>
        </authorList>
    </citation>
    <scope>NUCLEOTIDE SEQUENCE [LARGE SCALE GENOMIC DNA]</scope>
    <source>
        <strain evidence="2">NIES 3700</strain>
    </source>
</reference>
<gene>
    <name evidence="1" type="ORF">TrLO_g3524</name>
</gene>
<name>A0A9W7F9J2_9STRA</name>
<sequence length="93" mass="10683">MLLKDQGRGSATVYVGSHNFSKGAWGDLDDADSLNVTEFDFFPVTAPWNVREIYEEDKEAAIRMLRYSYTFREEEEVKFGGISVPTRSILRRV</sequence>
<evidence type="ECO:0000313" key="1">
    <source>
        <dbReference type="EMBL" id="GMI06203.1"/>
    </source>
</evidence>
<organism evidence="1 2">
    <name type="scientific">Triparma laevis f. longispina</name>
    <dbReference type="NCBI Taxonomy" id="1714387"/>
    <lineage>
        <taxon>Eukaryota</taxon>
        <taxon>Sar</taxon>
        <taxon>Stramenopiles</taxon>
        <taxon>Ochrophyta</taxon>
        <taxon>Bolidophyceae</taxon>
        <taxon>Parmales</taxon>
        <taxon>Triparmaceae</taxon>
        <taxon>Triparma</taxon>
    </lineage>
</organism>
<dbReference type="OrthoDB" id="47785at2759"/>
<dbReference type="Proteomes" id="UP001165122">
    <property type="component" value="Unassembled WGS sequence"/>
</dbReference>
<evidence type="ECO:0000313" key="2">
    <source>
        <dbReference type="Proteomes" id="UP001165122"/>
    </source>
</evidence>
<proteinExistence type="predicted"/>
<dbReference type="Gene3D" id="3.30.870.10">
    <property type="entry name" value="Endonuclease Chain A"/>
    <property type="match status" value="1"/>
</dbReference>
<protein>
    <submittedName>
        <fullName evidence="1">Uncharacterized protein</fullName>
    </submittedName>
</protein>
<dbReference type="AlphaFoldDB" id="A0A9W7F9J2"/>
<accession>A0A9W7F9J2</accession>
<comment type="caution">
    <text evidence="1">The sequence shown here is derived from an EMBL/GenBank/DDBJ whole genome shotgun (WGS) entry which is preliminary data.</text>
</comment>
<dbReference type="EMBL" id="BRXW01000096">
    <property type="protein sequence ID" value="GMI06203.1"/>
    <property type="molecule type" value="Genomic_DNA"/>
</dbReference>
<keyword evidence="2" id="KW-1185">Reference proteome</keyword>